<dbReference type="Proteomes" id="UP000469559">
    <property type="component" value="Unassembled WGS sequence"/>
</dbReference>
<gene>
    <name evidence="2" type="ORF">LARI1_G005885</name>
</gene>
<feature type="region of interest" description="Disordered" evidence="1">
    <location>
        <begin position="1"/>
        <end position="37"/>
    </location>
</feature>
<protein>
    <submittedName>
        <fullName evidence="2">Uncharacterized protein</fullName>
    </submittedName>
</protein>
<comment type="caution">
    <text evidence="2">The sequence shown here is derived from an EMBL/GenBank/DDBJ whole genome shotgun (WGS) entry which is preliminary data.</text>
</comment>
<dbReference type="EMBL" id="QGMF01000377">
    <property type="protein sequence ID" value="TVY16374.1"/>
    <property type="molecule type" value="Genomic_DNA"/>
</dbReference>
<feature type="compositionally biased region" description="Polar residues" evidence="1">
    <location>
        <begin position="1"/>
        <end position="36"/>
    </location>
</feature>
<organism evidence="2 3">
    <name type="scientific">Lachnellula arida</name>
    <dbReference type="NCBI Taxonomy" id="1316785"/>
    <lineage>
        <taxon>Eukaryota</taxon>
        <taxon>Fungi</taxon>
        <taxon>Dikarya</taxon>
        <taxon>Ascomycota</taxon>
        <taxon>Pezizomycotina</taxon>
        <taxon>Leotiomycetes</taxon>
        <taxon>Helotiales</taxon>
        <taxon>Lachnaceae</taxon>
        <taxon>Lachnellula</taxon>
    </lineage>
</organism>
<evidence type="ECO:0000313" key="3">
    <source>
        <dbReference type="Proteomes" id="UP000469559"/>
    </source>
</evidence>
<name>A0A8T9B8M8_9HELO</name>
<evidence type="ECO:0000256" key="1">
    <source>
        <dbReference type="SAM" id="MobiDB-lite"/>
    </source>
</evidence>
<keyword evidence="3" id="KW-1185">Reference proteome</keyword>
<dbReference type="AlphaFoldDB" id="A0A8T9B8M8"/>
<accession>A0A8T9B8M8</accession>
<dbReference type="OrthoDB" id="3645574at2759"/>
<reference evidence="2 3" key="1">
    <citation type="submission" date="2018-05" db="EMBL/GenBank/DDBJ databases">
        <title>Whole genome sequencing for identification of molecular markers to develop diagnostic detection tools for the regulated plant pathogen Lachnellula willkommii.</title>
        <authorList>
            <person name="Giroux E."/>
            <person name="Bilodeau G."/>
        </authorList>
    </citation>
    <scope>NUCLEOTIDE SEQUENCE [LARGE SCALE GENOMIC DNA]</scope>
    <source>
        <strain evidence="2 3">CBS 203.66</strain>
    </source>
</reference>
<evidence type="ECO:0000313" key="2">
    <source>
        <dbReference type="EMBL" id="TVY16374.1"/>
    </source>
</evidence>
<proteinExistence type="predicted"/>
<sequence length="94" mass="11231">MDYIESSDSQMLSETWTDRSQSQDQGRIRYQPNSTVDETDGRAQMANLFTMRRLLSHFTNRDLRHRPFMFNLTNLHASNIFVDCNWHIKYTIDL</sequence>